<dbReference type="InterPro" id="IPR016166">
    <property type="entry name" value="FAD-bd_PCMH"/>
</dbReference>
<dbReference type="GO" id="GO:0071949">
    <property type="term" value="F:FAD binding"/>
    <property type="evidence" value="ECO:0007669"/>
    <property type="project" value="InterPro"/>
</dbReference>
<dbReference type="SUPFAM" id="SSF49344">
    <property type="entry name" value="CBD9-like"/>
    <property type="match status" value="2"/>
</dbReference>
<dbReference type="SFLD" id="SFLDG01168">
    <property type="entry name" value="Ferric_reductase_subgroup_(FRE"/>
    <property type="match status" value="1"/>
</dbReference>
<dbReference type="CDD" id="cd06186">
    <property type="entry name" value="NOX_Duox_like_FAD_NADP"/>
    <property type="match status" value="1"/>
</dbReference>
<dbReference type="SUPFAM" id="SSF63380">
    <property type="entry name" value="Riboflavin synthase domain-like"/>
    <property type="match status" value="1"/>
</dbReference>
<dbReference type="Gene3D" id="3.40.462.20">
    <property type="match status" value="1"/>
</dbReference>
<keyword evidence="9" id="KW-0732">Signal</keyword>
<dbReference type="Proteomes" id="UP000241769">
    <property type="component" value="Unassembled WGS sequence"/>
</dbReference>
<evidence type="ECO:0000259" key="11">
    <source>
        <dbReference type="PROSITE" id="PS51384"/>
    </source>
</evidence>
<feature type="chain" id="PRO_5015124295" evidence="9">
    <location>
        <begin position="17"/>
        <end position="1734"/>
    </location>
</feature>
<feature type="region of interest" description="Disordered" evidence="7">
    <location>
        <begin position="1043"/>
        <end position="1073"/>
    </location>
</feature>
<dbReference type="SFLD" id="SFLDS00052">
    <property type="entry name" value="Ferric_Reductase_Domain"/>
    <property type="match status" value="1"/>
</dbReference>
<feature type="domain" description="DOMON" evidence="10">
    <location>
        <begin position="1077"/>
        <end position="1201"/>
    </location>
</feature>
<feature type="compositionally biased region" description="Low complexity" evidence="7">
    <location>
        <begin position="1045"/>
        <end position="1066"/>
    </location>
</feature>
<dbReference type="OrthoDB" id="407275at2759"/>
<feature type="compositionally biased region" description="Low complexity" evidence="7">
    <location>
        <begin position="502"/>
        <end position="541"/>
    </location>
</feature>
<dbReference type="Gene3D" id="2.40.30.10">
    <property type="entry name" value="Translation factors"/>
    <property type="match status" value="1"/>
</dbReference>
<dbReference type="InterPro" id="IPR016169">
    <property type="entry name" value="FAD-bd_PCMH_sub2"/>
</dbReference>
<dbReference type="InterPro" id="IPR050369">
    <property type="entry name" value="RBOH/FRE"/>
</dbReference>
<evidence type="ECO:0000256" key="3">
    <source>
        <dbReference type="ARBA" id="ARBA00022692"/>
    </source>
</evidence>
<dbReference type="PANTHER" id="PTHR11972:SF193">
    <property type="entry name" value="FAD-BINDING FR-TYPE DOMAIN-CONTAINING PROTEIN"/>
    <property type="match status" value="1"/>
</dbReference>
<name>A0A2P6NI87_9EUKA</name>
<dbReference type="Pfam" id="PF08031">
    <property type="entry name" value="BBE"/>
    <property type="match status" value="1"/>
</dbReference>
<evidence type="ECO:0000256" key="7">
    <source>
        <dbReference type="SAM" id="MobiDB-lite"/>
    </source>
</evidence>
<evidence type="ECO:0000256" key="2">
    <source>
        <dbReference type="ARBA" id="ARBA00005466"/>
    </source>
</evidence>
<sequence>MRYLLPLLCLLAAVAADNSCLTNNSNISVFFPTSGRTSYVYGSDEYFPYNLRIQPQPAAIFTPNNTQQVSQILKCASSRGLATVSLCGRHSYATNGYGGNDGAVVVDLQRMTSITIDSANHLVSVGGGSRMGGIDVALATVNGTLPHGTSPYVGVGGHTTGGGYGFQSRKWGMLLDNLVSAEVVLGNGTIVNCSATLNSDLFYAIRGAGPSFGVVTLFVFKYQDAPPKATVFFYGYINQTADQVTHAILAYQNWTQSLTLPAELGLTLTMNSPSPGLGFYGFFGSYLGSAQEMHKWIDPLLHSVNATAPPNDANITQEYNNYQDFLLQVSAYDGNPNYTASEPDYNDNFYAKSVTIPESVTLTQEQVSNYVNFLLHQNLTHAFTEIGYWGGNQSAINAVPVDSTSFVHRKASFNVQLYSFVGASDSFPIDFGYSFLTNMSLALTEQNTWEAYQNYADPLLVDWQDKYYGSAYSKLKQLKAAWDPLNTFRFPLSIENPAANVTNSQTGTQQGTNTATGIQGTNTAIGTQGTNTATGAQGNSTSTQQATNAGNVSNSACTVFSAATSCFDKFYRGLLVYSNHSSRQIIRTKDAASQLIPASYPISKKLTISIEMLAAHVHTTTALKCRTFQQRQLIEVSESLSLVRRLTSWQLLFRTGSGEKLLNKVFILSPHKNMRGRLLLLLLCITSVCSQFTRQYKNCVVLSEPNKINLYWTLSGSTVQFGVMVKASASTNGWTAVGLSLDGSMDSGGSPEHSDACISGINPNKNCGSGCVGDFVITATARPDFDSTQNCQKISVTRNATMLWSEWNRALDTGDSASDRTITPGTANKVIWATNPNDPIGNHPFHFITIDLIPESNKISKQHSLDGGMGSVTIDFGGSSTCDPPPANSTSLTSPSGGWKVKWNLSADLKFITFNIVAKTTGWVAIGINNSPSMVGADVVVAWVTNGALTIFDGFASARVQPSPDTSNGGTNDISAATGSEPGDGTTVLTFTRPIAATDTQDVAIQDKRQYVLYAMGTNDGTGSASSPSFDIHTEKGPIGVNLMSSGGSSSNTTDGGSNSVVDGGVEPTASSLTSPEGFKLMWQVDQANGLIHLKMSAPTQGWIAIGWNDKAGMAGADMVVGWVSSGKKRQSTTVIMDSYASANAQPDIDTNVGGKNDILLTSSTQDASTTTITFRRKLKTGDSKDHDIPEGNVYLLYAYGSKDGNFDGTYATFDKHTTEGTMLVNFYTGSSSTVDTFWRPGVILVIAISGLLVLYAMIRWAHIIMNRFRHYEGTEVAPKKYGSSKLVALLYRRIPNTEIAIAHCLVFVAYIGINIATLFYDQPVNPKSFGTLIAANAFLVVLPATRNSIVVVLTGIPFDKTVQFHRWVGRLTVAISTIHAIYTFVDWKNTGLSVTEMVSSDVKNVYGIIAWVSLLVMLISSYEFFRRRFFEVFYTVHFTFIVFFVFGCLHNKRFIAFAISAAAVYLIDRIMRSIYGTIPQRVISATVKDSKNSLVQFKFTKNGLARGLGLYTTGQYVFVNFPSVSLFQWHPFSLTSCPDDVEGEINVRALGGFTRDLLQAAKENPKLWIRVDGPYGYLNTNLRRYPVVMLFAGGIGVTPVISILRDLFTMKKSTPSAIKMVYVYWSIQSEEQYQWFSDELSAIQSSSNASSELSMNIFVTRTNNSLTPPFIKGRMDASKVDNILDQAIVKHPLTARYVFVCGPTPMVHTLWDKTRERNSNGEKFDFHRETFEL</sequence>
<dbReference type="InterPro" id="IPR013130">
    <property type="entry name" value="Fe3_Rdtase_TM_dom"/>
</dbReference>
<dbReference type="STRING" id="1890364.A0A2P6NI87"/>
<dbReference type="InterPro" id="IPR005018">
    <property type="entry name" value="DOMON_domain"/>
</dbReference>
<dbReference type="InParanoid" id="A0A2P6NI87"/>
<dbReference type="PROSITE" id="PS51384">
    <property type="entry name" value="FAD_FR"/>
    <property type="match status" value="1"/>
</dbReference>
<dbReference type="PANTHER" id="PTHR11972">
    <property type="entry name" value="NADPH OXIDASE"/>
    <property type="match status" value="1"/>
</dbReference>
<feature type="transmembrane region" description="Helical" evidence="8">
    <location>
        <begin position="1368"/>
        <end position="1386"/>
    </location>
</feature>
<evidence type="ECO:0000256" key="6">
    <source>
        <dbReference type="ARBA" id="ARBA00023136"/>
    </source>
</evidence>
<dbReference type="Gene3D" id="3.40.50.80">
    <property type="entry name" value="Nucleotide-binding domain of ferredoxin-NADP reductase (FNR) module"/>
    <property type="match status" value="1"/>
</dbReference>
<dbReference type="InterPro" id="IPR012951">
    <property type="entry name" value="BBE"/>
</dbReference>
<evidence type="ECO:0000259" key="10">
    <source>
        <dbReference type="PROSITE" id="PS50836"/>
    </source>
</evidence>
<dbReference type="InterPro" id="IPR013112">
    <property type="entry name" value="FAD-bd_8"/>
</dbReference>
<feature type="compositionally biased region" description="Polar residues" evidence="7">
    <location>
        <begin position="963"/>
        <end position="978"/>
    </location>
</feature>
<protein>
    <submittedName>
        <fullName evidence="13">Glucooligosaccharide oxidase</fullName>
    </submittedName>
</protein>
<feature type="signal peptide" evidence="9">
    <location>
        <begin position="1"/>
        <end position="16"/>
    </location>
</feature>
<dbReference type="SUPFAM" id="SSF52343">
    <property type="entry name" value="Ferredoxin reductase-like, C-terminal NADP-linked domain"/>
    <property type="match status" value="1"/>
</dbReference>
<comment type="similarity">
    <text evidence="2">Belongs to the oxygen-dependent FAD-linked oxidoreductase family.</text>
</comment>
<dbReference type="InterPro" id="IPR045266">
    <property type="entry name" value="DOH_DOMON"/>
</dbReference>
<feature type="transmembrane region" description="Helical" evidence="8">
    <location>
        <begin position="1300"/>
        <end position="1321"/>
    </location>
</feature>
<feature type="domain" description="DOMON" evidence="10">
    <location>
        <begin position="706"/>
        <end position="835"/>
    </location>
</feature>
<dbReference type="InterPro" id="IPR013121">
    <property type="entry name" value="Fe_red_NAD-bd_6"/>
</dbReference>
<evidence type="ECO:0000259" key="12">
    <source>
        <dbReference type="PROSITE" id="PS51387"/>
    </source>
</evidence>
<feature type="transmembrane region" description="Helical" evidence="8">
    <location>
        <begin position="1454"/>
        <end position="1472"/>
    </location>
</feature>
<keyword evidence="6 8" id="KW-0472">Membrane</keyword>
<gene>
    <name evidence="13" type="ORF">PROFUN_03804</name>
</gene>
<dbReference type="GO" id="GO:0016491">
    <property type="term" value="F:oxidoreductase activity"/>
    <property type="evidence" value="ECO:0007669"/>
    <property type="project" value="UniProtKB-KW"/>
</dbReference>
<dbReference type="Pfam" id="PF08022">
    <property type="entry name" value="FAD_binding_8"/>
    <property type="match status" value="1"/>
</dbReference>
<dbReference type="Pfam" id="PF08030">
    <property type="entry name" value="NAD_binding_6"/>
    <property type="match status" value="1"/>
</dbReference>
<dbReference type="Gene3D" id="3.30.465.10">
    <property type="match status" value="1"/>
</dbReference>
<organism evidence="13 14">
    <name type="scientific">Planoprotostelium fungivorum</name>
    <dbReference type="NCBI Taxonomy" id="1890364"/>
    <lineage>
        <taxon>Eukaryota</taxon>
        <taxon>Amoebozoa</taxon>
        <taxon>Evosea</taxon>
        <taxon>Variosea</taxon>
        <taxon>Cavosteliida</taxon>
        <taxon>Cavosteliaceae</taxon>
        <taxon>Planoprotostelium</taxon>
    </lineage>
</organism>
<dbReference type="InterPro" id="IPR006094">
    <property type="entry name" value="Oxid_FAD_bind_N"/>
</dbReference>
<feature type="region of interest" description="Disordered" evidence="7">
    <location>
        <begin position="501"/>
        <end position="548"/>
    </location>
</feature>
<keyword evidence="4 8" id="KW-1133">Transmembrane helix</keyword>
<proteinExistence type="inferred from homology"/>
<evidence type="ECO:0000313" key="13">
    <source>
        <dbReference type="EMBL" id="PRP83649.1"/>
    </source>
</evidence>
<evidence type="ECO:0000313" key="14">
    <source>
        <dbReference type="Proteomes" id="UP000241769"/>
    </source>
</evidence>
<dbReference type="SUPFAM" id="SSF56176">
    <property type="entry name" value="FAD-binding/transporter-associated domain-like"/>
    <property type="match status" value="1"/>
</dbReference>
<dbReference type="InterPro" id="IPR017938">
    <property type="entry name" value="Riboflavin_synthase-like_b-brl"/>
</dbReference>
<dbReference type="InterPro" id="IPR039261">
    <property type="entry name" value="FNR_nucleotide-bd"/>
</dbReference>
<feature type="transmembrane region" description="Helical" evidence="8">
    <location>
        <begin position="1406"/>
        <end position="1423"/>
    </location>
</feature>
<dbReference type="EMBL" id="MDYQ01000078">
    <property type="protein sequence ID" value="PRP83649.1"/>
    <property type="molecule type" value="Genomic_DNA"/>
</dbReference>
<evidence type="ECO:0000256" key="5">
    <source>
        <dbReference type="ARBA" id="ARBA00023002"/>
    </source>
</evidence>
<keyword evidence="5" id="KW-0560">Oxidoreductase</keyword>
<comment type="caution">
    <text evidence="13">The sequence shown here is derived from an EMBL/GenBank/DDBJ whole genome shotgun (WGS) entry which is preliminary data.</text>
</comment>
<dbReference type="CDD" id="cd09631">
    <property type="entry name" value="DOMON_DOH"/>
    <property type="match status" value="3"/>
</dbReference>
<dbReference type="InterPro" id="IPR017927">
    <property type="entry name" value="FAD-bd_FR_type"/>
</dbReference>
<evidence type="ECO:0000256" key="8">
    <source>
        <dbReference type="SAM" id="Phobius"/>
    </source>
</evidence>
<dbReference type="SMART" id="SM00664">
    <property type="entry name" value="DoH"/>
    <property type="match status" value="3"/>
</dbReference>
<feature type="transmembrane region" description="Helical" evidence="8">
    <location>
        <begin position="1586"/>
        <end position="1605"/>
    </location>
</feature>
<feature type="domain" description="DOMON" evidence="10">
    <location>
        <begin position="897"/>
        <end position="1017"/>
    </location>
</feature>
<feature type="transmembrane region" description="Helical" evidence="8">
    <location>
        <begin position="1238"/>
        <end position="1259"/>
    </location>
</feature>
<feature type="transmembrane region" description="Helical" evidence="8">
    <location>
        <begin position="1333"/>
        <end position="1356"/>
    </location>
</feature>
<dbReference type="PROSITE" id="PS51387">
    <property type="entry name" value="FAD_PCMH"/>
    <property type="match status" value="1"/>
</dbReference>
<feature type="region of interest" description="Disordered" evidence="7">
    <location>
        <begin position="961"/>
        <end position="985"/>
    </location>
</feature>
<keyword evidence="14" id="KW-1185">Reference proteome</keyword>
<reference evidence="13 14" key="1">
    <citation type="journal article" date="2018" name="Genome Biol. Evol.">
        <title>Multiple Roots of Fruiting Body Formation in Amoebozoa.</title>
        <authorList>
            <person name="Hillmann F."/>
            <person name="Forbes G."/>
            <person name="Novohradska S."/>
            <person name="Ferling I."/>
            <person name="Riege K."/>
            <person name="Groth M."/>
            <person name="Westermann M."/>
            <person name="Marz M."/>
            <person name="Spaller T."/>
            <person name="Winckler T."/>
            <person name="Schaap P."/>
            <person name="Glockner G."/>
        </authorList>
    </citation>
    <scope>NUCLEOTIDE SEQUENCE [LARGE SCALE GENOMIC DNA]</scope>
    <source>
        <strain evidence="13 14">Jena</strain>
    </source>
</reference>
<dbReference type="InterPro" id="IPR036318">
    <property type="entry name" value="FAD-bd_PCMH-like_sf"/>
</dbReference>
<accession>A0A2P6NI87</accession>
<dbReference type="Pfam" id="PF03351">
    <property type="entry name" value="DOMON"/>
    <property type="match status" value="3"/>
</dbReference>
<evidence type="ECO:0000256" key="1">
    <source>
        <dbReference type="ARBA" id="ARBA00004141"/>
    </source>
</evidence>
<dbReference type="GO" id="GO:0005886">
    <property type="term" value="C:plasma membrane"/>
    <property type="evidence" value="ECO:0007669"/>
    <property type="project" value="TreeGrafter"/>
</dbReference>
<feature type="transmembrane region" description="Helical" evidence="8">
    <location>
        <begin position="1430"/>
        <end position="1448"/>
    </location>
</feature>
<dbReference type="Pfam" id="PF01794">
    <property type="entry name" value="Ferric_reduct"/>
    <property type="match status" value="1"/>
</dbReference>
<feature type="transmembrane region" description="Helical" evidence="8">
    <location>
        <begin position="1509"/>
        <end position="1530"/>
    </location>
</feature>
<dbReference type="Pfam" id="PF01565">
    <property type="entry name" value="FAD_binding_4"/>
    <property type="match status" value="1"/>
</dbReference>
<comment type="subcellular location">
    <subcellularLocation>
        <location evidence="1">Membrane</location>
        <topology evidence="1">Multi-pass membrane protein</topology>
    </subcellularLocation>
</comment>
<feature type="domain" description="FAD-binding FR-type" evidence="11">
    <location>
        <begin position="1476"/>
        <end position="1582"/>
    </location>
</feature>
<dbReference type="PROSITE" id="PS50836">
    <property type="entry name" value="DOMON"/>
    <property type="match status" value="3"/>
</dbReference>
<dbReference type="Gene3D" id="2.60.40.1210">
    <property type="entry name" value="Cellobiose dehydrogenase, cytochrome domain"/>
    <property type="match status" value="2"/>
</dbReference>
<evidence type="ECO:0000256" key="4">
    <source>
        <dbReference type="ARBA" id="ARBA00022989"/>
    </source>
</evidence>
<evidence type="ECO:0000256" key="9">
    <source>
        <dbReference type="SAM" id="SignalP"/>
    </source>
</evidence>
<feature type="domain" description="FAD-binding PCMH-type" evidence="12">
    <location>
        <begin position="53"/>
        <end position="225"/>
    </location>
</feature>
<keyword evidence="3 8" id="KW-0812">Transmembrane</keyword>